<reference evidence="5 6" key="1">
    <citation type="submission" date="2017-06" db="EMBL/GenBank/DDBJ databases">
        <authorList>
            <consortium name="Pathogen Informatics"/>
        </authorList>
    </citation>
    <scope>NUCLEOTIDE SEQUENCE [LARGE SCALE GENOMIC DNA]</scope>
    <source>
        <strain evidence="5 6">NCTC12018</strain>
    </source>
</reference>
<proteinExistence type="inferred from homology"/>
<evidence type="ECO:0000259" key="4">
    <source>
        <dbReference type="Pfam" id="PF00561"/>
    </source>
</evidence>
<comment type="pathway">
    <text evidence="3">Quinol/quinone metabolism; menaquinone biosynthesis.</text>
</comment>
<dbReference type="InterPro" id="IPR000639">
    <property type="entry name" value="Epox_hydrolase-like"/>
</dbReference>
<keyword evidence="2 3" id="KW-0456">Lyase</keyword>
<dbReference type="EMBL" id="LT906470">
    <property type="protein sequence ID" value="SNV58575.1"/>
    <property type="molecule type" value="Genomic_DNA"/>
</dbReference>
<protein>
    <recommendedName>
        <fullName evidence="3">Putative 2-succinyl-6-hydroxy-2,4-cyclohexadiene-1-carboxylate synthase</fullName>
        <shortName evidence="3">SHCHC synthase</shortName>
        <ecNumber evidence="3">4.2.99.20</ecNumber>
    </recommendedName>
</protein>
<evidence type="ECO:0000313" key="6">
    <source>
        <dbReference type="Proteomes" id="UP000214973"/>
    </source>
</evidence>
<evidence type="ECO:0000256" key="1">
    <source>
        <dbReference type="ARBA" id="ARBA00022428"/>
    </source>
</evidence>
<dbReference type="GO" id="GO:0009234">
    <property type="term" value="P:menaquinone biosynthetic process"/>
    <property type="evidence" value="ECO:0007669"/>
    <property type="project" value="UniProtKB-UniRule"/>
</dbReference>
<dbReference type="HAMAP" id="MF_01660">
    <property type="entry name" value="MenH"/>
    <property type="match status" value="1"/>
</dbReference>
<evidence type="ECO:0000256" key="3">
    <source>
        <dbReference type="HAMAP-Rule" id="MF_01660"/>
    </source>
</evidence>
<dbReference type="UniPathway" id="UPA00079"/>
<dbReference type="Gene3D" id="3.40.50.1820">
    <property type="entry name" value="alpha/beta hydrolase"/>
    <property type="match status" value="1"/>
</dbReference>
<dbReference type="SUPFAM" id="SSF53474">
    <property type="entry name" value="alpha/beta-Hydrolases"/>
    <property type="match status" value="1"/>
</dbReference>
<dbReference type="NCBIfam" id="TIGR03695">
    <property type="entry name" value="menH_SHCHC"/>
    <property type="match status" value="1"/>
</dbReference>
<dbReference type="Proteomes" id="UP000214973">
    <property type="component" value="Chromosome 1"/>
</dbReference>
<comment type="subunit">
    <text evidence="3">Monomer.</text>
</comment>
<dbReference type="EC" id="4.2.99.20" evidence="3"/>
<dbReference type="PANTHER" id="PTHR42916:SF1">
    <property type="entry name" value="PROTEIN PHYLLO, CHLOROPLASTIC"/>
    <property type="match status" value="1"/>
</dbReference>
<name>A0A239YHW4_9FIRM</name>
<dbReference type="KEGG" id="vrm:44547418_00396"/>
<evidence type="ECO:0000256" key="2">
    <source>
        <dbReference type="ARBA" id="ARBA00023239"/>
    </source>
</evidence>
<accession>A0A239YHW4</accession>
<feature type="domain" description="AB hydrolase-1" evidence="4">
    <location>
        <begin position="23"/>
        <end position="169"/>
    </location>
</feature>
<sequence>MQRMYIDLGAYRYGLTIVGTGEPLVCLHGFSESGYTWNGITLPGYRMIRIDTIGHGDSDVPDDEMAYTIPVMLEDLHTVLYHVAGESYHLMGYSMGARLALLYTLQYESEVKRLILESGSVGIAEDSGREARRRTDEELAKRIETHDGAWFAEHWAQAPIFASQQRLSQKQRELIYRRRAHNSPNALAATLRGSGQGVMPYVGDDLKKLSVSGLYVSGALDIKYTTIGRDVFGTMSNFHHVIVEGAGHNVHIEQPRAFEQAVLNFLDEKGYIHE</sequence>
<dbReference type="GO" id="GO:0070205">
    <property type="term" value="F:2-succinyl-6-hydroxy-2,4-cyclohexadiene-1-carboxylate synthase activity"/>
    <property type="evidence" value="ECO:0007669"/>
    <property type="project" value="UniProtKB-UniRule"/>
</dbReference>
<keyword evidence="6" id="KW-1185">Reference proteome</keyword>
<dbReference type="RefSeq" id="WP_095065286.1">
    <property type="nucleotide sequence ID" value="NZ_LT906470.1"/>
</dbReference>
<dbReference type="PRINTS" id="PR00412">
    <property type="entry name" value="EPOXHYDRLASE"/>
</dbReference>
<keyword evidence="1 3" id="KW-0474">Menaquinone biosynthesis</keyword>
<evidence type="ECO:0000313" key="5">
    <source>
        <dbReference type="EMBL" id="SNV58575.1"/>
    </source>
</evidence>
<dbReference type="InterPro" id="IPR022485">
    <property type="entry name" value="SHCHC_synthase_MenH"/>
</dbReference>
<comment type="similarity">
    <text evidence="3">Belongs to the AB hydrolase superfamily. MenH family.</text>
</comment>
<comment type="function">
    <text evidence="3">Catalyzes a proton abstraction reaction that results in 2,5-elimination of pyruvate from 2-succinyl-5-enolpyruvyl-6-hydroxy-3-cyclohexene-1-carboxylate (SEPHCHC) and the formation of 2-succinyl-6-hydroxy-2,4-cyclohexadiene-1-carboxylate (SHCHC).</text>
</comment>
<dbReference type="PRINTS" id="PR00111">
    <property type="entry name" value="ABHYDROLASE"/>
</dbReference>
<comment type="catalytic activity">
    <reaction evidence="3">
        <text>5-enolpyruvoyl-6-hydroxy-2-succinyl-cyclohex-3-ene-1-carboxylate = (1R,6R)-6-hydroxy-2-succinyl-cyclohexa-2,4-diene-1-carboxylate + pyruvate</text>
        <dbReference type="Rhea" id="RHEA:25597"/>
        <dbReference type="ChEBI" id="CHEBI:15361"/>
        <dbReference type="ChEBI" id="CHEBI:58689"/>
        <dbReference type="ChEBI" id="CHEBI:58818"/>
        <dbReference type="EC" id="4.2.99.20"/>
    </reaction>
</comment>
<gene>
    <name evidence="3 5" type="primary">menH</name>
    <name evidence="5" type="ORF">SAMEA44547418_00396</name>
</gene>
<dbReference type="AlphaFoldDB" id="A0A239YHW4"/>
<dbReference type="PANTHER" id="PTHR42916">
    <property type="entry name" value="2-SUCCINYL-5-ENOLPYRUVYL-6-HYDROXY-3-CYCLOHEXENE-1-CARBOXYLATE SYNTHASE"/>
    <property type="match status" value="1"/>
</dbReference>
<dbReference type="Pfam" id="PF00561">
    <property type="entry name" value="Abhydrolase_1"/>
    <property type="match status" value="1"/>
</dbReference>
<comment type="pathway">
    <text evidence="3">Quinol/quinone metabolism; 1,4-dihydroxy-2-naphthoate biosynthesis; 1,4-dihydroxy-2-naphthoate from chorismate: step 3/7.</text>
</comment>
<dbReference type="UniPathway" id="UPA01057">
    <property type="reaction ID" value="UER00900"/>
</dbReference>
<dbReference type="InterPro" id="IPR029058">
    <property type="entry name" value="AB_hydrolase_fold"/>
</dbReference>
<organism evidence="5 6">
    <name type="scientific">Veillonella rodentium</name>
    <dbReference type="NCBI Taxonomy" id="248315"/>
    <lineage>
        <taxon>Bacteria</taxon>
        <taxon>Bacillati</taxon>
        <taxon>Bacillota</taxon>
        <taxon>Negativicutes</taxon>
        <taxon>Veillonellales</taxon>
        <taxon>Veillonellaceae</taxon>
        <taxon>Veillonella</taxon>
    </lineage>
</organism>
<dbReference type="InterPro" id="IPR000073">
    <property type="entry name" value="AB_hydrolase_1"/>
</dbReference>